<sequence>MRVLAVLCGVLVFSGCSAVSQADAPLPQPEKLRVELLETRPHDPGAFTQGLELADGALYEGTGREGYSTLRRVDPVTGVVQQRADLPADHFGEGITVIGDKIWQLTWQQGLALRWDRQTLTQTGQASYEGEGWGLCHDGNRLVMSNGSDQLTFRDPGSFAVTGSVTVRRAGAAVGNLNELECVNGVVWANVWQTDEILRIDPASGAVTGTVDASGLLRPEQKEGADVLNGIAAIPGTDEFLVTGKLWPALFRVKFVPVRQD</sequence>
<evidence type="ECO:0000313" key="3">
    <source>
        <dbReference type="Proteomes" id="UP000533598"/>
    </source>
</evidence>
<proteinExistence type="predicted"/>
<dbReference type="EC" id="2.3.2.5" evidence="2"/>
<gene>
    <name evidence="2" type="ORF">HNR67_001613</name>
</gene>
<accession>A0A7W7C6M1</accession>
<dbReference type="Pfam" id="PF05096">
    <property type="entry name" value="Glu_cyclase_2"/>
    <property type="match status" value="1"/>
</dbReference>
<name>A0A7W7C6M1_9PSEU</name>
<dbReference type="PANTHER" id="PTHR31270:SF1">
    <property type="entry name" value="GLUTAMINYL-PEPTIDE CYCLOTRANSFERASE"/>
    <property type="match status" value="1"/>
</dbReference>
<dbReference type="PANTHER" id="PTHR31270">
    <property type="entry name" value="GLUTAMINYL-PEPTIDE CYCLOTRANSFERASE"/>
    <property type="match status" value="1"/>
</dbReference>
<dbReference type="Proteomes" id="UP000533598">
    <property type="component" value="Unassembled WGS sequence"/>
</dbReference>
<dbReference type="EMBL" id="JACHMH010000001">
    <property type="protein sequence ID" value="MBB4675495.1"/>
    <property type="molecule type" value="Genomic_DNA"/>
</dbReference>
<evidence type="ECO:0000256" key="1">
    <source>
        <dbReference type="SAM" id="SignalP"/>
    </source>
</evidence>
<dbReference type="AlphaFoldDB" id="A0A7W7C6M1"/>
<feature type="signal peptide" evidence="1">
    <location>
        <begin position="1"/>
        <end position="22"/>
    </location>
</feature>
<protein>
    <submittedName>
        <fullName evidence="2">Glutaminyl-peptide cyclotransferase</fullName>
        <ecNumber evidence="2">2.3.2.5</ecNumber>
    </submittedName>
</protein>
<dbReference type="PROSITE" id="PS51257">
    <property type="entry name" value="PROKAR_LIPOPROTEIN"/>
    <property type="match status" value="1"/>
</dbReference>
<keyword evidence="2" id="KW-0808">Transferase</keyword>
<reference evidence="2 3" key="1">
    <citation type="submission" date="2020-08" db="EMBL/GenBank/DDBJ databases">
        <title>Sequencing the genomes of 1000 actinobacteria strains.</title>
        <authorList>
            <person name="Klenk H.-P."/>
        </authorList>
    </citation>
    <scope>NUCLEOTIDE SEQUENCE [LARGE SCALE GENOMIC DNA]</scope>
    <source>
        <strain evidence="2 3">DSM 44230</strain>
    </source>
</reference>
<dbReference type="SUPFAM" id="SSF63825">
    <property type="entry name" value="YWTD domain"/>
    <property type="match status" value="1"/>
</dbReference>
<keyword evidence="1" id="KW-0732">Signal</keyword>
<comment type="caution">
    <text evidence="2">The sequence shown here is derived from an EMBL/GenBank/DDBJ whole genome shotgun (WGS) entry which is preliminary data.</text>
</comment>
<dbReference type="GO" id="GO:0016603">
    <property type="term" value="F:glutaminyl-peptide cyclotransferase activity"/>
    <property type="evidence" value="ECO:0007669"/>
    <property type="project" value="UniProtKB-EC"/>
</dbReference>
<keyword evidence="3" id="KW-1185">Reference proteome</keyword>
<organism evidence="2 3">
    <name type="scientific">Crossiella cryophila</name>
    <dbReference type="NCBI Taxonomy" id="43355"/>
    <lineage>
        <taxon>Bacteria</taxon>
        <taxon>Bacillati</taxon>
        <taxon>Actinomycetota</taxon>
        <taxon>Actinomycetes</taxon>
        <taxon>Pseudonocardiales</taxon>
        <taxon>Pseudonocardiaceae</taxon>
        <taxon>Crossiella</taxon>
    </lineage>
</organism>
<dbReference type="RefSeq" id="WP_185001460.1">
    <property type="nucleotide sequence ID" value="NZ_BAAAUI010000006.1"/>
</dbReference>
<feature type="chain" id="PRO_5030943241" evidence="1">
    <location>
        <begin position="23"/>
        <end position="261"/>
    </location>
</feature>
<evidence type="ECO:0000313" key="2">
    <source>
        <dbReference type="EMBL" id="MBB4675495.1"/>
    </source>
</evidence>
<keyword evidence="2" id="KW-0012">Acyltransferase</keyword>
<dbReference type="InterPro" id="IPR007788">
    <property type="entry name" value="QCT"/>
</dbReference>